<evidence type="ECO:0000256" key="1">
    <source>
        <dbReference type="SAM" id="Phobius"/>
    </source>
</evidence>
<dbReference type="OrthoDB" id="7873178at2"/>
<keyword evidence="1" id="KW-1133">Transmembrane helix</keyword>
<sequence>MTDPHPSKSEFFERVGALADAMVAAYGADFAMGALIITARFIAEGKPVGKMPDPDGEGA</sequence>
<evidence type="ECO:0000313" key="3">
    <source>
        <dbReference type="Proteomes" id="UP000196655"/>
    </source>
</evidence>
<dbReference type="RefSeq" id="WP_088149202.1">
    <property type="nucleotide sequence ID" value="NZ_NHON01000001.1"/>
</dbReference>
<comment type="caution">
    <text evidence="2">The sequence shown here is derived from an EMBL/GenBank/DDBJ whole genome shotgun (WGS) entry which is preliminary data.</text>
</comment>
<dbReference type="AlphaFoldDB" id="A0A211ZVC2"/>
<reference evidence="3" key="1">
    <citation type="submission" date="2017-05" db="EMBL/GenBank/DDBJ databases">
        <authorList>
            <person name="Macchi M."/>
            <person name="Festa S."/>
            <person name="Coppotelli B.M."/>
            <person name="Morelli I.S."/>
        </authorList>
    </citation>
    <scope>NUCLEOTIDE SEQUENCE [LARGE SCALE GENOMIC DNA]</scope>
    <source>
        <strain evidence="3">I</strain>
    </source>
</reference>
<accession>A0A211ZVC2</accession>
<evidence type="ECO:0000313" key="2">
    <source>
        <dbReference type="EMBL" id="OWJ69213.1"/>
    </source>
</evidence>
<dbReference type="EMBL" id="NHON01000001">
    <property type="protein sequence ID" value="OWJ69213.1"/>
    <property type="molecule type" value="Genomic_DNA"/>
</dbReference>
<keyword evidence="1" id="KW-0812">Transmembrane</keyword>
<name>A0A211ZVC2_9PROT</name>
<proteinExistence type="predicted"/>
<keyword evidence="3" id="KW-1185">Reference proteome</keyword>
<organism evidence="2 3">
    <name type="scientific">Inquilinus limosus</name>
    <dbReference type="NCBI Taxonomy" id="171674"/>
    <lineage>
        <taxon>Bacteria</taxon>
        <taxon>Pseudomonadati</taxon>
        <taxon>Pseudomonadota</taxon>
        <taxon>Alphaproteobacteria</taxon>
        <taxon>Rhodospirillales</taxon>
        <taxon>Rhodospirillaceae</taxon>
        <taxon>Inquilinus</taxon>
    </lineage>
</organism>
<gene>
    <name evidence="2" type="ORF">BWR60_01390</name>
</gene>
<keyword evidence="1" id="KW-0472">Membrane</keyword>
<dbReference type="Proteomes" id="UP000196655">
    <property type="component" value="Unassembled WGS sequence"/>
</dbReference>
<feature type="transmembrane region" description="Helical" evidence="1">
    <location>
        <begin position="23"/>
        <end position="43"/>
    </location>
</feature>
<protein>
    <submittedName>
        <fullName evidence="2">Uncharacterized protein</fullName>
    </submittedName>
</protein>